<keyword evidence="1" id="KW-0472">Membrane</keyword>
<keyword evidence="1" id="KW-1133">Transmembrane helix</keyword>
<feature type="transmembrane region" description="Helical" evidence="1">
    <location>
        <begin position="80"/>
        <end position="99"/>
    </location>
</feature>
<gene>
    <name evidence="2" type="ORF">JOE21_000982</name>
</gene>
<dbReference type="Proteomes" id="UP001185012">
    <property type="component" value="Unassembled WGS sequence"/>
</dbReference>
<evidence type="ECO:0000313" key="2">
    <source>
        <dbReference type="EMBL" id="MDR6224991.1"/>
    </source>
</evidence>
<organism evidence="2 3">
    <name type="scientific">Desmospora profundinema</name>
    <dbReference type="NCBI Taxonomy" id="1571184"/>
    <lineage>
        <taxon>Bacteria</taxon>
        <taxon>Bacillati</taxon>
        <taxon>Bacillota</taxon>
        <taxon>Bacilli</taxon>
        <taxon>Bacillales</taxon>
        <taxon>Thermoactinomycetaceae</taxon>
        <taxon>Desmospora</taxon>
    </lineage>
</organism>
<feature type="transmembrane region" description="Helical" evidence="1">
    <location>
        <begin position="111"/>
        <end position="130"/>
    </location>
</feature>
<dbReference type="PANTHER" id="PTHR37308">
    <property type="entry name" value="INTEGRAL MEMBRANE PROTEIN"/>
    <property type="match status" value="1"/>
</dbReference>
<feature type="transmembrane region" description="Helical" evidence="1">
    <location>
        <begin position="192"/>
        <end position="211"/>
    </location>
</feature>
<evidence type="ECO:0000313" key="3">
    <source>
        <dbReference type="Proteomes" id="UP001185012"/>
    </source>
</evidence>
<feature type="transmembrane region" description="Helical" evidence="1">
    <location>
        <begin position="223"/>
        <end position="242"/>
    </location>
</feature>
<dbReference type="RefSeq" id="WP_309863053.1">
    <property type="nucleotide sequence ID" value="NZ_JAVDQG010000002.1"/>
</dbReference>
<reference evidence="2 3" key="1">
    <citation type="submission" date="2023-07" db="EMBL/GenBank/DDBJ databases">
        <title>Genomic Encyclopedia of Type Strains, Phase IV (KMG-IV): sequencing the most valuable type-strain genomes for metagenomic binning, comparative biology and taxonomic classification.</title>
        <authorList>
            <person name="Goeker M."/>
        </authorList>
    </citation>
    <scope>NUCLEOTIDE SEQUENCE [LARGE SCALE GENOMIC DNA]</scope>
    <source>
        <strain evidence="2 3">DSM 45903</strain>
    </source>
</reference>
<accession>A0ABU1IJX8</accession>
<evidence type="ECO:0000256" key="1">
    <source>
        <dbReference type="SAM" id="Phobius"/>
    </source>
</evidence>
<dbReference type="EMBL" id="JAVDQG010000002">
    <property type="protein sequence ID" value="MDR6224991.1"/>
    <property type="molecule type" value="Genomic_DNA"/>
</dbReference>
<name>A0ABU1IJX8_9BACL</name>
<dbReference type="InterPro" id="IPR007163">
    <property type="entry name" value="VCA0040-like"/>
</dbReference>
<feature type="transmembrane region" description="Helical" evidence="1">
    <location>
        <begin position="54"/>
        <end position="74"/>
    </location>
</feature>
<sequence length="271" mass="29397">MEWKNLFRGLIMGISDLIPGVSGGTIAVILGFYDRLLGAVSGFFSKDWKQHIGFLLPLAMGMGTALVLLSRLIHYLLEHHFVPTQFFFMGLILGVIPYLVKRVDAKHNFAFRHWIILLIAAVLIASMVFVNPDRSAEPMTTLSFFSVLGLFFSGWLASMAMLLPGISGSLVLLLLGVYSTAIHALSTLNLPLIAIIGSGVAVGFIVSSKSIRYLLARYPHMMYALIIGLIIGSTFVVFPGFAPDFGTMVASIITFGSGLGLTTFFSAKNKG</sequence>
<feature type="transmembrane region" description="Helical" evidence="1">
    <location>
        <begin position="6"/>
        <end position="33"/>
    </location>
</feature>
<feature type="transmembrane region" description="Helical" evidence="1">
    <location>
        <begin position="142"/>
        <end position="163"/>
    </location>
</feature>
<feature type="transmembrane region" description="Helical" evidence="1">
    <location>
        <begin position="248"/>
        <end position="267"/>
    </location>
</feature>
<comment type="caution">
    <text evidence="2">The sequence shown here is derived from an EMBL/GenBank/DDBJ whole genome shotgun (WGS) entry which is preliminary data.</text>
</comment>
<keyword evidence="3" id="KW-1185">Reference proteome</keyword>
<keyword evidence="1" id="KW-0812">Transmembrane</keyword>
<dbReference type="PANTHER" id="PTHR37308:SF1">
    <property type="entry name" value="POLYPRENYL-PHOSPHATE TRANSPORTER"/>
    <property type="match status" value="1"/>
</dbReference>
<protein>
    <submittedName>
        <fullName evidence="2">Membrane protein</fullName>
    </submittedName>
</protein>
<dbReference type="Pfam" id="PF04018">
    <property type="entry name" value="VCA0040-like"/>
    <property type="match status" value="1"/>
</dbReference>
<proteinExistence type="predicted"/>